<dbReference type="EMBL" id="CAXAMN010007691">
    <property type="protein sequence ID" value="CAK9022429.1"/>
    <property type="molecule type" value="Genomic_DNA"/>
</dbReference>
<keyword evidence="2" id="KW-1185">Reference proteome</keyword>
<dbReference type="InterPro" id="IPR036770">
    <property type="entry name" value="Ankyrin_rpt-contain_sf"/>
</dbReference>
<organism evidence="1 2">
    <name type="scientific">Durusdinium trenchii</name>
    <dbReference type="NCBI Taxonomy" id="1381693"/>
    <lineage>
        <taxon>Eukaryota</taxon>
        <taxon>Sar</taxon>
        <taxon>Alveolata</taxon>
        <taxon>Dinophyceae</taxon>
        <taxon>Suessiales</taxon>
        <taxon>Symbiodiniaceae</taxon>
        <taxon>Durusdinium</taxon>
    </lineage>
</organism>
<dbReference type="SUPFAM" id="SSF48403">
    <property type="entry name" value="Ankyrin repeat"/>
    <property type="match status" value="1"/>
</dbReference>
<dbReference type="Proteomes" id="UP001642484">
    <property type="component" value="Unassembled WGS sequence"/>
</dbReference>
<protein>
    <submittedName>
        <fullName evidence="1">Uncharacterized protein</fullName>
    </submittedName>
</protein>
<dbReference type="Gene3D" id="1.25.40.20">
    <property type="entry name" value="Ankyrin repeat-containing domain"/>
    <property type="match status" value="1"/>
</dbReference>
<reference evidence="1 2" key="1">
    <citation type="submission" date="2024-02" db="EMBL/GenBank/DDBJ databases">
        <authorList>
            <person name="Chen Y."/>
            <person name="Shah S."/>
            <person name="Dougan E. K."/>
            <person name="Thang M."/>
            <person name="Chan C."/>
        </authorList>
    </citation>
    <scope>NUCLEOTIDE SEQUENCE [LARGE SCALE GENOMIC DNA]</scope>
</reference>
<name>A0ABP0K792_9DINO</name>
<comment type="caution">
    <text evidence="1">The sequence shown here is derived from an EMBL/GenBank/DDBJ whole genome shotgun (WGS) entry which is preliminary data.</text>
</comment>
<evidence type="ECO:0000313" key="2">
    <source>
        <dbReference type="Proteomes" id="UP001642484"/>
    </source>
</evidence>
<sequence>MESRADINQVCKSEGIMRILQFMCRAYSSCRGEANLSANFFSNASTTPLGWCVIFDSEGLLTLLLRARADPEIRNNRGLRPIDMARSETIRAILQDPAPHIAALPFWSITLSWSLKLFDGAFPLSKSLQREEWKRCWGAGNRMAIRHGGFAAQWEGCRSSSQLAEQF</sequence>
<evidence type="ECO:0000313" key="1">
    <source>
        <dbReference type="EMBL" id="CAK9022429.1"/>
    </source>
</evidence>
<accession>A0ABP0K792</accession>
<proteinExistence type="predicted"/>
<gene>
    <name evidence="1" type="ORF">CCMP2556_LOCUS14826</name>
</gene>